<gene>
    <name evidence="1" type="ORF">TCMB3V08_LOCUS9154</name>
</gene>
<dbReference type="AlphaFoldDB" id="A0A7R9JCQ8"/>
<proteinExistence type="predicted"/>
<organism evidence="1">
    <name type="scientific">Timema californicum</name>
    <name type="common">California timema</name>
    <name type="synonym">Walking stick</name>
    <dbReference type="NCBI Taxonomy" id="61474"/>
    <lineage>
        <taxon>Eukaryota</taxon>
        <taxon>Metazoa</taxon>
        <taxon>Ecdysozoa</taxon>
        <taxon>Arthropoda</taxon>
        <taxon>Hexapoda</taxon>
        <taxon>Insecta</taxon>
        <taxon>Pterygota</taxon>
        <taxon>Neoptera</taxon>
        <taxon>Polyneoptera</taxon>
        <taxon>Phasmatodea</taxon>
        <taxon>Timematodea</taxon>
        <taxon>Timematoidea</taxon>
        <taxon>Timematidae</taxon>
        <taxon>Timema</taxon>
    </lineage>
</organism>
<reference evidence="1" key="1">
    <citation type="submission" date="2020-11" db="EMBL/GenBank/DDBJ databases">
        <authorList>
            <person name="Tran Van P."/>
        </authorList>
    </citation>
    <scope>NUCLEOTIDE SEQUENCE</scope>
</reference>
<dbReference type="EMBL" id="OE184436">
    <property type="protein sequence ID" value="CAD7576588.1"/>
    <property type="molecule type" value="Genomic_DNA"/>
</dbReference>
<accession>A0A7R9JCQ8</accession>
<name>A0A7R9JCQ8_TIMCA</name>
<protein>
    <submittedName>
        <fullName evidence="1">(California timema) hypothetical protein</fullName>
    </submittedName>
</protein>
<evidence type="ECO:0000313" key="1">
    <source>
        <dbReference type="EMBL" id="CAD7576588.1"/>
    </source>
</evidence>
<sequence length="200" mass="22829">MVQLTLLVAIPVRREQDLKDARQSVGARVVPDVDDVVFTEDRFSYGSTEVLFSRRYYTDNKQLRPNVGLRDSDCSSCGVHAWRINSKLTGFVSRVVYRATLEDDIYSYFPGTLHNVGIDVERQVSEFVSSCACKAGNMCTRRRQSSPRAKGMDPITSFWERLNSISSTAFTGTVLTQTLLKIEEEEWRKEARDKRECILL</sequence>